<accession>A0ABQ8P205</accession>
<protein>
    <submittedName>
        <fullName evidence="2">Spectrin repeat-containing protein</fullName>
    </submittedName>
</protein>
<feature type="non-terminal residue" evidence="2">
    <location>
        <position position="846"/>
    </location>
</feature>
<evidence type="ECO:0000256" key="1">
    <source>
        <dbReference type="SAM" id="MobiDB-lite"/>
    </source>
</evidence>
<organism evidence="2 3">
    <name type="scientific">Cryptosporidium canis</name>
    <dbReference type="NCBI Taxonomy" id="195482"/>
    <lineage>
        <taxon>Eukaryota</taxon>
        <taxon>Sar</taxon>
        <taxon>Alveolata</taxon>
        <taxon>Apicomplexa</taxon>
        <taxon>Conoidasida</taxon>
        <taxon>Coccidia</taxon>
        <taxon>Eucoccidiorida</taxon>
        <taxon>Eimeriorina</taxon>
        <taxon>Cryptosporidiidae</taxon>
        <taxon>Cryptosporidium</taxon>
    </lineage>
</organism>
<sequence>EPKVDSSKTRKIRYEKAIETGLELLRSALSEKENELRMALLELKESELGLKRREADLMESLRVFEIEKKNNEYLRILSQKSEEIFNTALENLTLKEKKISSTLDLIISEFNLELPEQNQDLDIFGKLNLIKEYVKKVERNEQDLIEYSKNIPSEHIGRMTGRCDCGYPVFVINGELIAGCLPHSQDNSSQGHDGVDMDFKVMELDWERKAFDHTREQFHKERLKLWELLRHKEEVLQRKSDNLNARLREVERIERIWSQRTSGCGERKPPHRRPANQRPAPRNGRNRVRSMSNRCLRGSQGRQDRAMTHDLGDSGPSQDNPGGKTNDTLELNIATSVSEYDTDFGPASFDFEDMVSDGLCCKSISKQIISVKAGRSGSCSEELKIKPSRQYYRPRILSRSPPSGRSSDGVSRGDWIYPAMDVGNYLLDATRLTPKDVISNYPTSLIPNECAVSKDSTRLLQMEDIISKDSTGLLQTNDMISKDFTSLLQTDDMISKDFTSLLQTDDMISKDSTSLLQREDVLSKDFTSLLQREDVLSKDSTSLLQRGDVLSKDSTSLLQREDVLSKDSTSLLQREDVLSKDSTRLSQREGVLLEGFVKLPRGDILPSDARLVKAGGLPPEETRLFKAGSSHLKEGVSLIKFTRLMDVDLSMEDARLDEAGNLFIDARLDEADNLIHDEDMPLISDARLDEAGKSPLEDARLVEAGNSSLEKDMLVISDAILVKVNGLILEDARLDEAGISFPENTRLFKAGKLLPDDVRLFKADGSLLEEGKLVKGNRSLLLSGVGSLNPVTSRLHSKNNNVPLENNQVSSKDNQSPSKDNQVSSKDNQSPSKDNQVSSKDNQSPS</sequence>
<dbReference type="Proteomes" id="UP001071777">
    <property type="component" value="Unassembled WGS sequence"/>
</dbReference>
<dbReference type="EMBL" id="JAPCXB010000192">
    <property type="protein sequence ID" value="KAJ1605167.1"/>
    <property type="molecule type" value="Genomic_DNA"/>
</dbReference>
<proteinExistence type="predicted"/>
<comment type="caution">
    <text evidence="2">The sequence shown here is derived from an EMBL/GenBank/DDBJ whole genome shotgun (WGS) entry which is preliminary data.</text>
</comment>
<feature type="compositionally biased region" description="Polar residues" evidence="1">
    <location>
        <begin position="315"/>
        <end position="328"/>
    </location>
</feature>
<feature type="non-terminal residue" evidence="2">
    <location>
        <position position="1"/>
    </location>
</feature>
<feature type="compositionally biased region" description="Basic and acidic residues" evidence="1">
    <location>
        <begin position="302"/>
        <end position="312"/>
    </location>
</feature>
<feature type="region of interest" description="Disordered" evidence="1">
    <location>
        <begin position="792"/>
        <end position="846"/>
    </location>
</feature>
<keyword evidence="3" id="KW-1185">Reference proteome</keyword>
<evidence type="ECO:0000313" key="2">
    <source>
        <dbReference type="EMBL" id="KAJ1605167.1"/>
    </source>
</evidence>
<gene>
    <name evidence="2" type="ORF">OJ252_3550</name>
</gene>
<name>A0ABQ8P205_9CRYT</name>
<feature type="region of interest" description="Disordered" evidence="1">
    <location>
        <begin position="261"/>
        <end position="328"/>
    </location>
</feature>
<reference evidence="2" key="1">
    <citation type="submission" date="2022-10" db="EMBL/GenBank/DDBJ databases">
        <title>Adaptive evolution leads to modifications in subtelomeric GC content in a zoonotic Cryptosporidium species.</title>
        <authorList>
            <person name="Li J."/>
            <person name="Feng Y."/>
            <person name="Xiao L."/>
        </authorList>
    </citation>
    <scope>NUCLEOTIDE SEQUENCE</scope>
    <source>
        <strain evidence="2">25894</strain>
    </source>
</reference>
<evidence type="ECO:0000313" key="3">
    <source>
        <dbReference type="Proteomes" id="UP001071777"/>
    </source>
</evidence>